<dbReference type="InterPro" id="IPR036047">
    <property type="entry name" value="F-box-like_dom_sf"/>
</dbReference>
<gene>
    <name evidence="2" type="ORF">EV420DRAFT_648054</name>
</gene>
<feature type="domain" description="F-box" evidence="1">
    <location>
        <begin position="1"/>
        <end position="46"/>
    </location>
</feature>
<dbReference type="InterPro" id="IPR001810">
    <property type="entry name" value="F-box_dom"/>
</dbReference>
<dbReference type="AlphaFoldDB" id="A0AA39NJG9"/>
<dbReference type="GeneID" id="85366463"/>
<dbReference type="EMBL" id="JAUEPS010000003">
    <property type="protein sequence ID" value="KAK0466779.1"/>
    <property type="molecule type" value="Genomic_DNA"/>
</dbReference>
<accession>A0AA39NJG9</accession>
<dbReference type="RefSeq" id="XP_060337371.1">
    <property type="nucleotide sequence ID" value="XM_060482915.1"/>
</dbReference>
<evidence type="ECO:0000313" key="2">
    <source>
        <dbReference type="EMBL" id="KAK0466779.1"/>
    </source>
</evidence>
<evidence type="ECO:0000313" key="3">
    <source>
        <dbReference type="Proteomes" id="UP001175211"/>
    </source>
</evidence>
<evidence type="ECO:0000259" key="1">
    <source>
        <dbReference type="PROSITE" id="PS50181"/>
    </source>
</evidence>
<proteinExistence type="predicted"/>
<comment type="caution">
    <text evidence="2">The sequence shown here is derived from an EMBL/GenBank/DDBJ whole genome shotgun (WGS) entry which is preliminary data.</text>
</comment>
<keyword evidence="3" id="KW-1185">Reference proteome</keyword>
<reference evidence="2" key="1">
    <citation type="submission" date="2023-06" db="EMBL/GenBank/DDBJ databases">
        <authorList>
            <consortium name="Lawrence Berkeley National Laboratory"/>
            <person name="Ahrendt S."/>
            <person name="Sahu N."/>
            <person name="Indic B."/>
            <person name="Wong-Bajracharya J."/>
            <person name="Merenyi Z."/>
            <person name="Ke H.-M."/>
            <person name="Monk M."/>
            <person name="Kocsube S."/>
            <person name="Drula E."/>
            <person name="Lipzen A."/>
            <person name="Balint B."/>
            <person name="Henrissat B."/>
            <person name="Andreopoulos B."/>
            <person name="Martin F.M."/>
            <person name="Harder C.B."/>
            <person name="Rigling D."/>
            <person name="Ford K.L."/>
            <person name="Foster G.D."/>
            <person name="Pangilinan J."/>
            <person name="Papanicolaou A."/>
            <person name="Barry K."/>
            <person name="LaButti K."/>
            <person name="Viragh M."/>
            <person name="Koriabine M."/>
            <person name="Yan M."/>
            <person name="Riley R."/>
            <person name="Champramary S."/>
            <person name="Plett K.L."/>
            <person name="Tsai I.J."/>
            <person name="Slot J."/>
            <person name="Sipos G."/>
            <person name="Plett J."/>
            <person name="Nagy L.G."/>
            <person name="Grigoriev I.V."/>
        </authorList>
    </citation>
    <scope>NUCLEOTIDE SEQUENCE</scope>
    <source>
        <strain evidence="2">CCBAS 213</strain>
    </source>
</reference>
<sequence length="478" mass="53277">MPFLDLPVDLFLSIFRFLSLNDILRIRQVCRYLQEVCGLPSVWHLLLRTQIIEQSIPFPSGPPGWLNSVGARELEGLVVRAVRARRNWTSPSPRATRQLEISIAPTRLPAQQRRVIALKFFTRGSHSYILSAALSIHTQPNPPQLCIECWDINRTPLCIARRQGPWLGGCAFNKDPSYPPSVAVKGQDSGLHVFAISTTADTPSAAFTTVARIPGPVHELLAFSGSVVLIRSNTDQLFICDVRAAGHRMELVRPPLPPPQTQAAQPTQAEACFETLIFNDFLVILRSRFLAIYSLRLFCQSTTSRGVLHPLAHHVWQWTVDSGRLAFHTSHTRGPQPISVLIRFASSFPWPTNMLNHFVIYPNPPGSHSLYDFIPIQVQTISAPLRLFALSDMAIGEHNTAVWLDTDTESYFLQASSGQRLAGCILSAVNHGQVMYMNASSVYNVHEDASWTRVTLDERNSKIAIGTLDGRIIILELA</sequence>
<dbReference type="SUPFAM" id="SSF81383">
    <property type="entry name" value="F-box domain"/>
    <property type="match status" value="1"/>
</dbReference>
<dbReference type="Gene3D" id="1.20.1280.50">
    <property type="match status" value="1"/>
</dbReference>
<name>A0AA39NJG9_ARMTA</name>
<dbReference type="SMART" id="SM00256">
    <property type="entry name" value="FBOX"/>
    <property type="match status" value="1"/>
</dbReference>
<protein>
    <recommendedName>
        <fullName evidence="1">F-box domain-containing protein</fullName>
    </recommendedName>
</protein>
<organism evidence="2 3">
    <name type="scientific">Armillaria tabescens</name>
    <name type="common">Ringless honey mushroom</name>
    <name type="synonym">Agaricus tabescens</name>
    <dbReference type="NCBI Taxonomy" id="1929756"/>
    <lineage>
        <taxon>Eukaryota</taxon>
        <taxon>Fungi</taxon>
        <taxon>Dikarya</taxon>
        <taxon>Basidiomycota</taxon>
        <taxon>Agaricomycotina</taxon>
        <taxon>Agaricomycetes</taxon>
        <taxon>Agaricomycetidae</taxon>
        <taxon>Agaricales</taxon>
        <taxon>Marasmiineae</taxon>
        <taxon>Physalacriaceae</taxon>
        <taxon>Desarmillaria</taxon>
    </lineage>
</organism>
<dbReference type="PROSITE" id="PS50181">
    <property type="entry name" value="FBOX"/>
    <property type="match status" value="1"/>
</dbReference>
<dbReference type="Proteomes" id="UP001175211">
    <property type="component" value="Unassembled WGS sequence"/>
</dbReference>
<dbReference type="Pfam" id="PF12937">
    <property type="entry name" value="F-box-like"/>
    <property type="match status" value="1"/>
</dbReference>